<evidence type="ECO:0000259" key="1">
    <source>
        <dbReference type="Pfam" id="PF13304"/>
    </source>
</evidence>
<protein>
    <submittedName>
        <fullName evidence="2">AAA family ATPase</fullName>
    </submittedName>
</protein>
<dbReference type="InterPro" id="IPR003959">
    <property type="entry name" value="ATPase_AAA_core"/>
</dbReference>
<organism evidence="2 3">
    <name type="scientific">Bacteroides zhangwenhongii</name>
    <dbReference type="NCBI Taxonomy" id="2650157"/>
    <lineage>
        <taxon>Bacteria</taxon>
        <taxon>Pseudomonadati</taxon>
        <taxon>Bacteroidota</taxon>
        <taxon>Bacteroidia</taxon>
        <taxon>Bacteroidales</taxon>
        <taxon>Bacteroidaceae</taxon>
        <taxon>Bacteroides</taxon>
    </lineage>
</organism>
<feature type="domain" description="ATPase AAA-type core" evidence="1">
    <location>
        <begin position="345"/>
        <end position="411"/>
    </location>
</feature>
<keyword evidence="3" id="KW-1185">Reference proteome</keyword>
<evidence type="ECO:0000313" key="3">
    <source>
        <dbReference type="Proteomes" id="UP001215398"/>
    </source>
</evidence>
<dbReference type="Gene3D" id="3.40.50.300">
    <property type="entry name" value="P-loop containing nucleotide triphosphate hydrolases"/>
    <property type="match status" value="1"/>
</dbReference>
<dbReference type="EMBL" id="JAQPYS010000056">
    <property type="protein sequence ID" value="MDC7136714.1"/>
    <property type="molecule type" value="Genomic_DNA"/>
</dbReference>
<dbReference type="Pfam" id="PF13304">
    <property type="entry name" value="AAA_21"/>
    <property type="match status" value="1"/>
</dbReference>
<dbReference type="PANTHER" id="PTHR43581">
    <property type="entry name" value="ATP/GTP PHOSPHATASE"/>
    <property type="match status" value="1"/>
</dbReference>
<accession>A0ABT5H7Z3</accession>
<dbReference type="InterPro" id="IPR051396">
    <property type="entry name" value="Bact_Antivir_Def_Nuclease"/>
</dbReference>
<dbReference type="Proteomes" id="UP001215398">
    <property type="component" value="Unassembled WGS sequence"/>
</dbReference>
<dbReference type="InterPro" id="IPR027417">
    <property type="entry name" value="P-loop_NTPase"/>
</dbReference>
<dbReference type="PANTHER" id="PTHR43581:SF2">
    <property type="entry name" value="EXCINUCLEASE ATPASE SUBUNIT"/>
    <property type="match status" value="1"/>
</dbReference>
<proteinExistence type="predicted"/>
<evidence type="ECO:0000313" key="2">
    <source>
        <dbReference type="EMBL" id="MDC7136714.1"/>
    </source>
</evidence>
<reference evidence="2 3" key="1">
    <citation type="submission" date="2023-01" db="EMBL/GenBank/DDBJ databases">
        <title>Exploring GABA producing Bacteroides strains toward improving mental health.</title>
        <authorList>
            <person name="Yousuf B."/>
            <person name="Bouhlel N.E."/>
            <person name="Mottawea W."/>
            <person name="Hammami R."/>
        </authorList>
    </citation>
    <scope>NUCLEOTIDE SEQUENCE [LARGE SCALE GENOMIC DNA]</scope>
    <source>
        <strain evidence="2 3">UO.H1054</strain>
    </source>
</reference>
<dbReference type="SUPFAM" id="SSF52540">
    <property type="entry name" value="P-loop containing nucleoside triphosphate hydrolases"/>
    <property type="match status" value="1"/>
</dbReference>
<name>A0ABT5H7Z3_9BACE</name>
<gene>
    <name evidence="2" type="ORF">PQG98_10240</name>
</gene>
<dbReference type="RefSeq" id="WP_272720413.1">
    <property type="nucleotide sequence ID" value="NZ_JAQPYS010000056.1"/>
</dbReference>
<sequence>MHFEVYRKNRGQRSDRLAGTTKPLQYPCFELVFNDGWNDYNVFSWFSLWYFFNSETTPLHLGEVKIIDREHDNTFDSIPQNFDSILPDNFCSLGMNIDYYKNLRKLQPSDCAKLILCLRDIGLRSRIYEDFAEDPKLESSLLRDIASKQAMNHAKFILSKRPPEEAYSFTFNLSEIEGVDSNIVWNVDLPFEANDWSRLIGVIGNNGVGKTFLLRNLVKALYHKEANKFQGKLPLFDNLFVISSSKYDRYESEAGDMKYNETFHLTSLDSTTSNELIEDLKGISNRKKTFYSKAYVEVFHDLLKNCIGEQIDCLFSYRDEELVNGMLYHQPYIDTSRLSDAYCLLSSGQRHILHMMTSLFSHIHMSSLVVIDEPEVHLHPKALIEFMDALQKTMVLFDSFAIIATHSPLIVREIITSNVYRMIRHDLNNSSIAKVSFNTFGEDIALLYARIFHYDEDDSIFTRLISQRAWKYKSADKLINFVENNMGDIGLNARMRIIEIFNRSHTDA</sequence>
<comment type="caution">
    <text evidence="2">The sequence shown here is derived from an EMBL/GenBank/DDBJ whole genome shotgun (WGS) entry which is preliminary data.</text>
</comment>